<keyword evidence="8 9" id="KW-0238">DNA-binding</keyword>
<evidence type="ECO:0000256" key="7">
    <source>
        <dbReference type="ARBA" id="ARBA00022840"/>
    </source>
</evidence>
<evidence type="ECO:0000256" key="3">
    <source>
        <dbReference type="ARBA" id="ARBA00020170"/>
    </source>
</evidence>
<reference evidence="12 13" key="1">
    <citation type="submission" date="2016-10" db="EMBL/GenBank/DDBJ databases">
        <authorList>
            <person name="Varghese N."/>
            <person name="Submissions S."/>
        </authorList>
    </citation>
    <scope>NUCLEOTIDE SEQUENCE [LARGE SCALE GENOMIC DNA]</scope>
    <source>
        <strain evidence="12 13">DSM 25353</strain>
    </source>
</reference>
<comment type="caution">
    <text evidence="12">The sequence shown here is derived from an EMBL/GenBank/DDBJ whole genome shotgun (WGS) entry which is preliminary data.</text>
</comment>
<dbReference type="PROSITE" id="PS00618">
    <property type="entry name" value="RECF_2"/>
    <property type="match status" value="1"/>
</dbReference>
<dbReference type="InterPro" id="IPR003395">
    <property type="entry name" value="RecF/RecN/SMC_N"/>
</dbReference>
<evidence type="ECO:0000256" key="9">
    <source>
        <dbReference type="HAMAP-Rule" id="MF_00365"/>
    </source>
</evidence>
<keyword evidence="9 10" id="KW-0234">DNA repair</keyword>
<evidence type="ECO:0000259" key="11">
    <source>
        <dbReference type="Pfam" id="PF02463"/>
    </source>
</evidence>
<dbReference type="Gene3D" id="1.20.1050.90">
    <property type="entry name" value="RecF/RecN/SMC, N-terminal domain"/>
    <property type="match status" value="1"/>
</dbReference>
<dbReference type="PANTHER" id="PTHR32182">
    <property type="entry name" value="DNA REPLICATION AND REPAIR PROTEIN RECF"/>
    <property type="match status" value="1"/>
</dbReference>
<evidence type="ECO:0000256" key="4">
    <source>
        <dbReference type="ARBA" id="ARBA00022490"/>
    </source>
</evidence>
<keyword evidence="7 9" id="KW-0067">ATP-binding</keyword>
<keyword evidence="4 9" id="KW-0963">Cytoplasm</keyword>
<gene>
    <name evidence="9" type="primary">recF</name>
    <name evidence="12" type="ORF">SAMN05444410_11365</name>
</gene>
<keyword evidence="5 9" id="KW-0235">DNA replication</keyword>
<dbReference type="GO" id="GO:0006302">
    <property type="term" value="P:double-strand break repair"/>
    <property type="evidence" value="ECO:0007669"/>
    <property type="project" value="TreeGrafter"/>
</dbReference>
<dbReference type="GO" id="GO:0006260">
    <property type="term" value="P:DNA replication"/>
    <property type="evidence" value="ECO:0007669"/>
    <property type="project" value="UniProtKB-UniRule"/>
</dbReference>
<evidence type="ECO:0000256" key="5">
    <source>
        <dbReference type="ARBA" id="ARBA00022705"/>
    </source>
</evidence>
<dbReference type="GO" id="GO:0009432">
    <property type="term" value="P:SOS response"/>
    <property type="evidence" value="ECO:0007669"/>
    <property type="project" value="UniProtKB-UniRule"/>
</dbReference>
<keyword evidence="9 10" id="KW-0227">DNA damage</keyword>
<dbReference type="Proteomes" id="UP000198711">
    <property type="component" value="Unassembled WGS sequence"/>
</dbReference>
<dbReference type="GO" id="GO:0000731">
    <property type="term" value="P:DNA synthesis involved in DNA repair"/>
    <property type="evidence" value="ECO:0007669"/>
    <property type="project" value="TreeGrafter"/>
</dbReference>
<evidence type="ECO:0000256" key="1">
    <source>
        <dbReference type="ARBA" id="ARBA00004496"/>
    </source>
</evidence>
<proteinExistence type="inferred from homology"/>
<keyword evidence="6 9" id="KW-0547">Nucleotide-binding</keyword>
<dbReference type="SUPFAM" id="SSF52540">
    <property type="entry name" value="P-loop containing nucleoside triphosphate hydrolases"/>
    <property type="match status" value="1"/>
</dbReference>
<evidence type="ECO:0000256" key="2">
    <source>
        <dbReference type="ARBA" id="ARBA00008016"/>
    </source>
</evidence>
<comment type="subcellular location">
    <subcellularLocation>
        <location evidence="1 9 10">Cytoplasm</location>
    </subcellularLocation>
</comment>
<evidence type="ECO:0000256" key="8">
    <source>
        <dbReference type="ARBA" id="ARBA00023125"/>
    </source>
</evidence>
<evidence type="ECO:0000313" key="12">
    <source>
        <dbReference type="EMBL" id="SDX32466.1"/>
    </source>
</evidence>
<dbReference type="GO" id="GO:0005737">
    <property type="term" value="C:cytoplasm"/>
    <property type="evidence" value="ECO:0007669"/>
    <property type="project" value="UniProtKB-SubCell"/>
</dbReference>
<dbReference type="InterPro" id="IPR001238">
    <property type="entry name" value="DNA-binding_RecF"/>
</dbReference>
<evidence type="ECO:0000313" key="13">
    <source>
        <dbReference type="Proteomes" id="UP000198711"/>
    </source>
</evidence>
<dbReference type="AlphaFoldDB" id="A0A8X8LG67"/>
<accession>A0A8X8LG67</accession>
<dbReference type="Pfam" id="PF02463">
    <property type="entry name" value="SMC_N"/>
    <property type="match status" value="1"/>
</dbReference>
<evidence type="ECO:0000256" key="10">
    <source>
        <dbReference type="RuleBase" id="RU000578"/>
    </source>
</evidence>
<dbReference type="HAMAP" id="MF_00365">
    <property type="entry name" value="RecF"/>
    <property type="match status" value="1"/>
</dbReference>
<keyword evidence="13" id="KW-1185">Reference proteome</keyword>
<dbReference type="GO" id="GO:0003697">
    <property type="term" value="F:single-stranded DNA binding"/>
    <property type="evidence" value="ECO:0007669"/>
    <property type="project" value="UniProtKB-UniRule"/>
</dbReference>
<dbReference type="PANTHER" id="PTHR32182:SF0">
    <property type="entry name" value="DNA REPLICATION AND REPAIR PROTEIN RECF"/>
    <property type="match status" value="1"/>
</dbReference>
<comment type="function">
    <text evidence="9 10">The RecF protein is involved in DNA metabolism; it is required for DNA replication and normal SOS inducibility. RecF binds preferentially to single-stranded, linear DNA. It also seems to bind ATP.</text>
</comment>
<dbReference type="Gene3D" id="3.40.50.300">
    <property type="entry name" value="P-loop containing nucleotide triphosphate hydrolases"/>
    <property type="match status" value="1"/>
</dbReference>
<comment type="similarity">
    <text evidence="2 9 10">Belongs to the RecF family.</text>
</comment>
<dbReference type="NCBIfam" id="TIGR00611">
    <property type="entry name" value="recf"/>
    <property type="match status" value="1"/>
</dbReference>
<dbReference type="GO" id="GO:0005524">
    <property type="term" value="F:ATP binding"/>
    <property type="evidence" value="ECO:0007669"/>
    <property type="project" value="UniProtKB-UniRule"/>
</dbReference>
<name>A0A8X8LG67_9BACT</name>
<evidence type="ECO:0000256" key="6">
    <source>
        <dbReference type="ARBA" id="ARBA00022741"/>
    </source>
</evidence>
<feature type="binding site" evidence="9">
    <location>
        <begin position="31"/>
        <end position="38"/>
    </location>
    <ligand>
        <name>ATP</name>
        <dbReference type="ChEBI" id="CHEBI:30616"/>
    </ligand>
</feature>
<dbReference type="EMBL" id="FNNO01000013">
    <property type="protein sequence ID" value="SDX32466.1"/>
    <property type="molecule type" value="Genomic_DNA"/>
</dbReference>
<keyword evidence="9 10" id="KW-0742">SOS response</keyword>
<dbReference type="InterPro" id="IPR018078">
    <property type="entry name" value="DNA-binding_RecF_CS"/>
</dbReference>
<dbReference type="RefSeq" id="WP_092725432.1">
    <property type="nucleotide sequence ID" value="NZ_FNNO01000013.1"/>
</dbReference>
<dbReference type="InterPro" id="IPR027417">
    <property type="entry name" value="P-loop_NTPase"/>
</dbReference>
<sequence length="361" mass="41853">MLRLRSITLLQFRNYPQAQFDFNERVVGISGLNGSGKTNLLDAIYYLSFSRSYFSRPDSQNVHHGSIGMRIDGDYQLNEKDHRLACILRETNRKEIILDNEAYKKVSDHISRFPCVMIAPDDLVLITGGSEERRKFTDTLLSQLSQPYMQQLIDYNKIIQQRNSLLKQMSETGSTDTALMQVLDEQLISRAQFIFEERKTFLETFFPAIQAVYTRIAGKADGLQIRYESQLLHADMKSLLKTAYHKDLALQRTTVGIHRDELVFLMDHAAFKTEASQGQRKSLLFALKLAEWQVLKEKKGFTPILLLDDVFEKLDAQRMQQLLHWVCAENDGQVFISDTHEERLKEHLNKTRTPYQIIQLV</sequence>
<organism evidence="12 13">
    <name type="scientific">Hydrobacter penzbergensis</name>
    <dbReference type="NCBI Taxonomy" id="1235997"/>
    <lineage>
        <taxon>Bacteria</taxon>
        <taxon>Pseudomonadati</taxon>
        <taxon>Bacteroidota</taxon>
        <taxon>Chitinophagia</taxon>
        <taxon>Chitinophagales</taxon>
        <taxon>Chitinophagaceae</taxon>
        <taxon>Hydrobacter</taxon>
    </lineage>
</organism>
<protein>
    <recommendedName>
        <fullName evidence="3 9">DNA replication and repair protein RecF</fullName>
    </recommendedName>
</protein>
<feature type="domain" description="RecF/RecN/SMC N-terminal" evidence="11">
    <location>
        <begin position="4"/>
        <end position="346"/>
    </location>
</feature>
<dbReference type="InterPro" id="IPR042174">
    <property type="entry name" value="RecF_2"/>
</dbReference>